<dbReference type="KEGG" id="glo:Glov_2137"/>
<dbReference type="eggNOG" id="COG1396">
    <property type="taxonomic scope" value="Bacteria"/>
</dbReference>
<organism evidence="1 2">
    <name type="scientific">Trichlorobacter lovleyi (strain ATCC BAA-1151 / DSM 17278 / SZ)</name>
    <name type="common">Geobacter lovleyi</name>
    <dbReference type="NCBI Taxonomy" id="398767"/>
    <lineage>
        <taxon>Bacteria</taxon>
        <taxon>Pseudomonadati</taxon>
        <taxon>Thermodesulfobacteriota</taxon>
        <taxon>Desulfuromonadia</taxon>
        <taxon>Geobacterales</taxon>
        <taxon>Geobacteraceae</taxon>
        <taxon>Trichlorobacter</taxon>
    </lineage>
</organism>
<reference evidence="1 2" key="1">
    <citation type="submission" date="2008-05" db="EMBL/GenBank/DDBJ databases">
        <title>Complete sequence of chromosome of Geobacter lovleyi SZ.</title>
        <authorList>
            <consortium name="US DOE Joint Genome Institute"/>
            <person name="Lucas S."/>
            <person name="Copeland A."/>
            <person name="Lapidus A."/>
            <person name="Glavina del Rio T."/>
            <person name="Dalin E."/>
            <person name="Tice H."/>
            <person name="Bruce D."/>
            <person name="Goodwin L."/>
            <person name="Pitluck S."/>
            <person name="Chertkov O."/>
            <person name="Meincke L."/>
            <person name="Brettin T."/>
            <person name="Detter J.C."/>
            <person name="Han C."/>
            <person name="Tapia R."/>
            <person name="Kuske C.R."/>
            <person name="Schmutz J."/>
            <person name="Larimer F."/>
            <person name="Land M."/>
            <person name="Hauser L."/>
            <person name="Kyrpides N."/>
            <person name="Mikhailova N."/>
            <person name="Sung Y."/>
            <person name="Fletcher K.E."/>
            <person name="Ritalahti K.M."/>
            <person name="Loeffler F.E."/>
            <person name="Richardson P."/>
        </authorList>
    </citation>
    <scope>NUCLEOTIDE SEQUENCE [LARGE SCALE GENOMIC DNA]</scope>
    <source>
        <strain evidence="2">ATCC BAA-1151 / DSM 17278 / SZ</strain>
    </source>
</reference>
<sequence>MEKVIKVVPKEDFRLLITFNTGETKLFDARSYLEKGVFTKLKQPELFRQAYVAFDTVCWPGELDIAPETLYDASVPLSVCEDPPEYKSG</sequence>
<protein>
    <recommendedName>
        <fullName evidence="3">DUF2442 domain-containing protein</fullName>
    </recommendedName>
</protein>
<dbReference type="SUPFAM" id="SSF143880">
    <property type="entry name" value="NE0471 N-terminal domain-like"/>
    <property type="match status" value="1"/>
</dbReference>
<dbReference type="HOGENOM" id="CLU_153045_4_1_7"/>
<evidence type="ECO:0008006" key="3">
    <source>
        <dbReference type="Google" id="ProtNLM"/>
    </source>
</evidence>
<dbReference type="InterPro" id="IPR036782">
    <property type="entry name" value="NE0471-like_N"/>
</dbReference>
<dbReference type="Pfam" id="PF10387">
    <property type="entry name" value="DUF2442"/>
    <property type="match status" value="1"/>
</dbReference>
<evidence type="ECO:0000313" key="2">
    <source>
        <dbReference type="Proteomes" id="UP000002420"/>
    </source>
</evidence>
<dbReference type="Gene3D" id="3.30.2020.10">
    <property type="entry name" value="NE0471-like N-terminal domain"/>
    <property type="match status" value="1"/>
</dbReference>
<name>B3E432_TRIL1</name>
<dbReference type="InterPro" id="IPR018841">
    <property type="entry name" value="DUF2442"/>
</dbReference>
<dbReference type="AlphaFoldDB" id="B3E432"/>
<dbReference type="OrthoDB" id="3233810at2"/>
<dbReference type="RefSeq" id="WP_012470191.1">
    <property type="nucleotide sequence ID" value="NC_010814.1"/>
</dbReference>
<dbReference type="Proteomes" id="UP000002420">
    <property type="component" value="Chromosome"/>
</dbReference>
<keyword evidence="2" id="KW-1185">Reference proteome</keyword>
<dbReference type="EMBL" id="CP001089">
    <property type="protein sequence ID" value="ACD95853.1"/>
    <property type="molecule type" value="Genomic_DNA"/>
</dbReference>
<proteinExistence type="predicted"/>
<dbReference type="STRING" id="398767.Glov_2137"/>
<gene>
    <name evidence="1" type="ordered locus">Glov_2137</name>
</gene>
<accession>B3E432</accession>
<evidence type="ECO:0000313" key="1">
    <source>
        <dbReference type="EMBL" id="ACD95853.1"/>
    </source>
</evidence>